<feature type="compositionally biased region" description="Acidic residues" evidence="1">
    <location>
        <begin position="120"/>
        <end position="132"/>
    </location>
</feature>
<dbReference type="AlphaFoldDB" id="A0A6C0LFZ2"/>
<sequence length="196" mass="23525">MSTEIFYEDLMENFDNKNLREKLMQLVNNHKIIIVKGLSSAQRHTIYSQMYYPLKFEKIVFTENDEENTDIRIYNCKIKKNKENKKDETNEEEIEKKEEYILEDSEQSEQEESASHTEYESDSEDSYLTEEDEQLTRLEDIGSQILERVVKNEKKIDRTRSRVNLVIIMNIISWITLYTLYNISVIHIIRTECEVF</sequence>
<keyword evidence="2" id="KW-1133">Transmembrane helix</keyword>
<keyword evidence="2" id="KW-0472">Membrane</keyword>
<feature type="transmembrane region" description="Helical" evidence="2">
    <location>
        <begin position="163"/>
        <end position="181"/>
    </location>
</feature>
<feature type="compositionally biased region" description="Basic and acidic residues" evidence="1">
    <location>
        <begin position="84"/>
        <end position="100"/>
    </location>
</feature>
<protein>
    <submittedName>
        <fullName evidence="3">Uncharacterized protein</fullName>
    </submittedName>
</protein>
<proteinExistence type="predicted"/>
<organism evidence="3">
    <name type="scientific">viral metagenome</name>
    <dbReference type="NCBI Taxonomy" id="1070528"/>
    <lineage>
        <taxon>unclassified sequences</taxon>
        <taxon>metagenomes</taxon>
        <taxon>organismal metagenomes</taxon>
    </lineage>
</organism>
<reference evidence="3" key="1">
    <citation type="journal article" date="2020" name="Nature">
        <title>Giant virus diversity and host interactions through global metagenomics.</title>
        <authorList>
            <person name="Schulz F."/>
            <person name="Roux S."/>
            <person name="Paez-Espino D."/>
            <person name="Jungbluth S."/>
            <person name="Walsh D.A."/>
            <person name="Denef V.J."/>
            <person name="McMahon K.D."/>
            <person name="Konstantinidis K.T."/>
            <person name="Eloe-Fadrosh E.A."/>
            <person name="Kyrpides N.C."/>
            <person name="Woyke T."/>
        </authorList>
    </citation>
    <scope>NUCLEOTIDE SEQUENCE</scope>
    <source>
        <strain evidence="3">GVMAG-M-3300027791-30</strain>
    </source>
</reference>
<name>A0A6C0LFZ2_9ZZZZ</name>
<feature type="compositionally biased region" description="Acidic residues" evidence="1">
    <location>
        <begin position="101"/>
        <end position="112"/>
    </location>
</feature>
<accession>A0A6C0LFZ2</accession>
<feature type="region of interest" description="Disordered" evidence="1">
    <location>
        <begin position="83"/>
        <end position="132"/>
    </location>
</feature>
<evidence type="ECO:0000256" key="1">
    <source>
        <dbReference type="SAM" id="MobiDB-lite"/>
    </source>
</evidence>
<evidence type="ECO:0000313" key="3">
    <source>
        <dbReference type="EMBL" id="QHU28915.1"/>
    </source>
</evidence>
<dbReference type="EMBL" id="MN740476">
    <property type="protein sequence ID" value="QHU28915.1"/>
    <property type="molecule type" value="Genomic_DNA"/>
</dbReference>
<evidence type="ECO:0000256" key="2">
    <source>
        <dbReference type="SAM" id="Phobius"/>
    </source>
</evidence>
<keyword evidence="2" id="KW-0812">Transmembrane</keyword>